<comment type="caution">
    <text evidence="1">The sequence shown here is derived from an EMBL/GenBank/DDBJ whole genome shotgun (WGS) entry which is preliminary data.</text>
</comment>
<reference evidence="1 2" key="1">
    <citation type="journal article" date="2023" name="Sci. Data">
        <title>Genome assembly of the Korean intertidal mud-creeper Batillaria attramentaria.</title>
        <authorList>
            <person name="Patra A.K."/>
            <person name="Ho P.T."/>
            <person name="Jun S."/>
            <person name="Lee S.J."/>
            <person name="Kim Y."/>
            <person name="Won Y.J."/>
        </authorList>
    </citation>
    <scope>NUCLEOTIDE SEQUENCE [LARGE SCALE GENOMIC DNA]</scope>
    <source>
        <strain evidence="1">Wonlab-2016</strain>
    </source>
</reference>
<sequence>IVHPSSDSFAVAIFSHQGESVRRCGCTTSEDCSSRFINAKSWIGTLILDLREGESALYGRNTTSFESGVTVVIVTSWSTDVQRNRMY</sequence>
<protein>
    <submittedName>
        <fullName evidence="1">Uncharacterized protein</fullName>
    </submittedName>
</protein>
<evidence type="ECO:0000313" key="2">
    <source>
        <dbReference type="Proteomes" id="UP001519460"/>
    </source>
</evidence>
<evidence type="ECO:0000313" key="1">
    <source>
        <dbReference type="EMBL" id="KAK7488926.1"/>
    </source>
</evidence>
<accession>A0ABD0KP38</accession>
<feature type="non-terminal residue" evidence="1">
    <location>
        <position position="1"/>
    </location>
</feature>
<dbReference type="Proteomes" id="UP001519460">
    <property type="component" value="Unassembled WGS sequence"/>
</dbReference>
<proteinExistence type="predicted"/>
<organism evidence="1 2">
    <name type="scientific">Batillaria attramentaria</name>
    <dbReference type="NCBI Taxonomy" id="370345"/>
    <lineage>
        <taxon>Eukaryota</taxon>
        <taxon>Metazoa</taxon>
        <taxon>Spiralia</taxon>
        <taxon>Lophotrochozoa</taxon>
        <taxon>Mollusca</taxon>
        <taxon>Gastropoda</taxon>
        <taxon>Caenogastropoda</taxon>
        <taxon>Sorbeoconcha</taxon>
        <taxon>Cerithioidea</taxon>
        <taxon>Batillariidae</taxon>
        <taxon>Batillaria</taxon>
    </lineage>
</organism>
<name>A0ABD0KP38_9CAEN</name>
<dbReference type="AlphaFoldDB" id="A0ABD0KP38"/>
<dbReference type="EMBL" id="JACVVK020000145">
    <property type="protein sequence ID" value="KAK7488926.1"/>
    <property type="molecule type" value="Genomic_DNA"/>
</dbReference>
<gene>
    <name evidence="1" type="ORF">BaRGS_00019883</name>
</gene>
<keyword evidence="2" id="KW-1185">Reference proteome</keyword>